<keyword evidence="2" id="KW-1185">Reference proteome</keyword>
<protein>
    <submittedName>
        <fullName evidence="1">Uncharacterized protein</fullName>
    </submittedName>
</protein>
<comment type="caution">
    <text evidence="1">The sequence shown here is derived from an EMBL/GenBank/DDBJ whole genome shotgun (WGS) entry which is preliminary data.</text>
</comment>
<dbReference type="RefSeq" id="WP_034431973.1">
    <property type="nucleotide sequence ID" value="NZ_CBTK010000100.1"/>
</dbReference>
<dbReference type="Proteomes" id="UP000019184">
    <property type="component" value="Unassembled WGS sequence"/>
</dbReference>
<name>A0A7U7GAK5_9GAMM</name>
<sequence>MHIEVELDDIHAERLLQLQRQLQKPLKEIIPEILAKAIDMAVPQEEDFQETEGQRIYRIFAEAGLIGCFDDDENLSVDYKKYLWGSPL</sequence>
<accession>A0A7U7GAK5</accession>
<reference evidence="1 2" key="1">
    <citation type="journal article" date="2014" name="ISME J.">
        <title>Candidatus Competibacter-lineage genomes retrieved from metagenomes reveal functional metabolic diversity.</title>
        <authorList>
            <person name="McIlroy S.J."/>
            <person name="Albertsen M."/>
            <person name="Andresen E.K."/>
            <person name="Saunders A.M."/>
            <person name="Kristiansen R."/>
            <person name="Stokholm-Bjerregaard M."/>
            <person name="Nielsen K.L."/>
            <person name="Nielsen P.H."/>
        </authorList>
    </citation>
    <scope>NUCLEOTIDE SEQUENCE [LARGE SCALE GENOMIC DNA]</scope>
    <source>
        <strain evidence="1 2">Run_B_J11</strain>
    </source>
</reference>
<dbReference type="EMBL" id="CBTK010000100">
    <property type="protein sequence ID" value="CDH44794.1"/>
    <property type="molecule type" value="Genomic_DNA"/>
</dbReference>
<evidence type="ECO:0000313" key="1">
    <source>
        <dbReference type="EMBL" id="CDH44794.1"/>
    </source>
</evidence>
<evidence type="ECO:0000313" key="2">
    <source>
        <dbReference type="Proteomes" id="UP000019184"/>
    </source>
</evidence>
<proteinExistence type="predicted"/>
<dbReference type="OrthoDB" id="573948at2"/>
<gene>
    <name evidence="1" type="ORF">BN874_1890008</name>
</gene>
<organism evidence="1 2">
    <name type="scientific">Candidatus Contendobacter odensis Run_B_J11</name>
    <dbReference type="NCBI Taxonomy" id="1400861"/>
    <lineage>
        <taxon>Bacteria</taxon>
        <taxon>Pseudomonadati</taxon>
        <taxon>Pseudomonadota</taxon>
        <taxon>Gammaproteobacteria</taxon>
        <taxon>Candidatus Competibacteraceae</taxon>
        <taxon>Candidatus Contendibacter</taxon>
    </lineage>
</organism>
<dbReference type="AlphaFoldDB" id="A0A7U7GAK5"/>